<dbReference type="OMA" id="CKDAHAD"/>
<dbReference type="Pfam" id="PF25105">
    <property type="entry name" value="DUF7813"/>
    <property type="match status" value="1"/>
</dbReference>
<dbReference type="Proteomes" id="UP000188354">
    <property type="component" value="Chromosome LG05"/>
</dbReference>
<gene>
    <name evidence="2" type="ORF">TanjilG_20441</name>
</gene>
<evidence type="ECO:0008006" key="4">
    <source>
        <dbReference type="Google" id="ProtNLM"/>
    </source>
</evidence>
<proteinExistence type="predicted"/>
<keyword evidence="1" id="KW-0812">Transmembrane</keyword>
<feature type="transmembrane region" description="Helical" evidence="1">
    <location>
        <begin position="430"/>
        <end position="450"/>
    </location>
</feature>
<dbReference type="Gramene" id="OIW11292">
    <property type="protein sequence ID" value="OIW11292"/>
    <property type="gene ID" value="TanjilG_20441"/>
</dbReference>
<organism evidence="2 3">
    <name type="scientific">Lupinus angustifolius</name>
    <name type="common">Narrow-leaved blue lupine</name>
    <dbReference type="NCBI Taxonomy" id="3871"/>
    <lineage>
        <taxon>Eukaryota</taxon>
        <taxon>Viridiplantae</taxon>
        <taxon>Streptophyta</taxon>
        <taxon>Embryophyta</taxon>
        <taxon>Tracheophyta</taxon>
        <taxon>Spermatophyta</taxon>
        <taxon>Magnoliopsida</taxon>
        <taxon>eudicotyledons</taxon>
        <taxon>Gunneridae</taxon>
        <taxon>Pentapetalae</taxon>
        <taxon>rosids</taxon>
        <taxon>fabids</taxon>
        <taxon>Fabales</taxon>
        <taxon>Fabaceae</taxon>
        <taxon>Papilionoideae</taxon>
        <taxon>50 kb inversion clade</taxon>
        <taxon>genistoids sensu lato</taxon>
        <taxon>core genistoids</taxon>
        <taxon>Genisteae</taxon>
        <taxon>Lupinus</taxon>
    </lineage>
</organism>
<dbReference type="PANTHER" id="PTHR36353:SF1">
    <property type="entry name" value="TRANSMEMBRANE PROTEIN"/>
    <property type="match status" value="1"/>
</dbReference>
<keyword evidence="1" id="KW-1133">Transmembrane helix</keyword>
<feature type="transmembrane region" description="Helical" evidence="1">
    <location>
        <begin position="231"/>
        <end position="251"/>
    </location>
</feature>
<feature type="transmembrane region" description="Helical" evidence="1">
    <location>
        <begin position="396"/>
        <end position="418"/>
    </location>
</feature>
<feature type="transmembrane region" description="Helical" evidence="1">
    <location>
        <begin position="353"/>
        <end position="375"/>
    </location>
</feature>
<dbReference type="STRING" id="3871.A0A1J7HF76"/>
<accession>A0A1J7HF76</accession>
<name>A0A1J7HF76_LUPAN</name>
<reference evidence="2 3" key="1">
    <citation type="journal article" date="2017" name="Plant Biotechnol. J.">
        <title>A comprehensive draft genome sequence for lupin (Lupinus angustifolius), an emerging health food: insights into plant-microbe interactions and legume evolution.</title>
        <authorList>
            <person name="Hane J.K."/>
            <person name="Ming Y."/>
            <person name="Kamphuis L.G."/>
            <person name="Nelson M.N."/>
            <person name="Garg G."/>
            <person name="Atkins C.A."/>
            <person name="Bayer P.E."/>
            <person name="Bravo A."/>
            <person name="Bringans S."/>
            <person name="Cannon S."/>
            <person name="Edwards D."/>
            <person name="Foley R."/>
            <person name="Gao L.L."/>
            <person name="Harrison M.J."/>
            <person name="Huang W."/>
            <person name="Hurgobin B."/>
            <person name="Li S."/>
            <person name="Liu C.W."/>
            <person name="McGrath A."/>
            <person name="Morahan G."/>
            <person name="Murray J."/>
            <person name="Weller J."/>
            <person name="Jian J."/>
            <person name="Singh K.B."/>
        </authorList>
    </citation>
    <scope>NUCLEOTIDE SEQUENCE [LARGE SCALE GENOMIC DNA]</scope>
    <source>
        <strain evidence="3">cv. Tanjil</strain>
        <tissue evidence="2">Whole plant</tissue>
    </source>
</reference>
<protein>
    <recommendedName>
        <fullName evidence="4">Transmembrane protein</fullName>
    </recommendedName>
</protein>
<dbReference type="AlphaFoldDB" id="A0A1J7HF76"/>
<keyword evidence="1" id="KW-0472">Membrane</keyword>
<dbReference type="KEGG" id="lang:109348377"/>
<evidence type="ECO:0000256" key="1">
    <source>
        <dbReference type="SAM" id="Phobius"/>
    </source>
</evidence>
<dbReference type="EMBL" id="CM007365">
    <property type="protein sequence ID" value="OIW11292.1"/>
    <property type="molecule type" value="Genomic_DNA"/>
</dbReference>
<dbReference type="PANTHER" id="PTHR36353">
    <property type="entry name" value="TRANSMEMBRANE PROTEIN"/>
    <property type="match status" value="1"/>
</dbReference>
<keyword evidence="3" id="KW-1185">Reference proteome</keyword>
<feature type="transmembrane region" description="Helical" evidence="1">
    <location>
        <begin position="25"/>
        <end position="46"/>
    </location>
</feature>
<evidence type="ECO:0000313" key="3">
    <source>
        <dbReference type="Proteomes" id="UP000188354"/>
    </source>
</evidence>
<dbReference type="OrthoDB" id="1295726at2759"/>
<dbReference type="InterPro" id="IPR056715">
    <property type="entry name" value="DUF7813"/>
</dbReference>
<sequence length="476" mass="53857">MSDNHPRLQNLRSTSQLLREASSSFSSNIITFLFLSLLILSFRTLVENGTHQLTSFIDRDPSIKALLSRVDLAGASNSHRRSDLSLHRRRRPLLHLTRVGTLDDDFFSGDEDDARSLFGSNSKPMVNGSFVAFGPFNHESGFSDLVVDDGIRVSEIVRSGVGFKENKALSFTEEDGDRENSNDDGIKNKIDEDLKEKEKIGDLGNGKREIEKGADFQLLVKGIEMGRRDAATLFILVSSLSVAYGWVILVFLVTYSWVLGVVFVAVVNDLLGRFSSVTGLVWDGSRLGLKRLSGFILMKWAVRDASIQLIGLWYFGEIEDQYSFLKLFVRLKLMPFSVISPWVRGFEEIPGFLFTWAFVDNFVAFIFSVNAWVAIIDSRKSGREILKEGCYLISMMFNQALQIKCLESVVCGSLMRWILGRICGRSFAKMFQSTMEVYFMVVWLMFYFAARCRDANLQGRRFGLQELEGLIEEGPR</sequence>
<evidence type="ECO:0000313" key="2">
    <source>
        <dbReference type="EMBL" id="OIW11292.1"/>
    </source>
</evidence>